<organism evidence="2 3">
    <name type="scientific">Lentzea sokolovensis</name>
    <dbReference type="NCBI Taxonomy" id="3095429"/>
    <lineage>
        <taxon>Bacteria</taxon>
        <taxon>Bacillati</taxon>
        <taxon>Actinomycetota</taxon>
        <taxon>Actinomycetes</taxon>
        <taxon>Pseudonocardiales</taxon>
        <taxon>Pseudonocardiaceae</taxon>
        <taxon>Lentzea</taxon>
    </lineage>
</organism>
<dbReference type="Proteomes" id="UP001285352">
    <property type="component" value="Unassembled WGS sequence"/>
</dbReference>
<dbReference type="RefSeq" id="WP_319979685.1">
    <property type="nucleotide sequence ID" value="NZ_JAXAVU010000014.1"/>
</dbReference>
<reference evidence="2 3" key="1">
    <citation type="submission" date="2023-11" db="EMBL/GenBank/DDBJ databases">
        <title>Lentzea sokolovensis, sp. nov., Lentzea kristufkii, sp. nov., and Lentzea miocenensis, sp. nov., rare actinobacteria from Sokolov Coal Basin, Miocene lacustrine sediment, Czech Republic.</title>
        <authorList>
            <person name="Lara A."/>
            <person name="Kotroba L."/>
            <person name="Nouioui I."/>
            <person name="Neumann-Schaal M."/>
            <person name="Mast Y."/>
            <person name="Chronakova A."/>
        </authorList>
    </citation>
    <scope>NUCLEOTIDE SEQUENCE [LARGE SCALE GENOMIC DNA]</scope>
    <source>
        <strain evidence="2 3">BCCO 10_0061</strain>
    </source>
</reference>
<accession>A0ABU4V774</accession>
<feature type="region of interest" description="Disordered" evidence="1">
    <location>
        <begin position="1"/>
        <end position="119"/>
    </location>
</feature>
<reference evidence="2 3" key="2">
    <citation type="submission" date="2023-11" db="EMBL/GenBank/DDBJ databases">
        <authorList>
            <person name="Lara A.C."/>
            <person name="Chronakova A."/>
        </authorList>
    </citation>
    <scope>NUCLEOTIDE SEQUENCE [LARGE SCALE GENOMIC DNA]</scope>
    <source>
        <strain evidence="2 3">BCCO 10_0061</strain>
    </source>
</reference>
<evidence type="ECO:0000313" key="2">
    <source>
        <dbReference type="EMBL" id="MDX8147640.1"/>
    </source>
</evidence>
<dbReference type="EMBL" id="JAXAVU010000014">
    <property type="protein sequence ID" value="MDX8147640.1"/>
    <property type="molecule type" value="Genomic_DNA"/>
</dbReference>
<keyword evidence="3" id="KW-1185">Reference proteome</keyword>
<feature type="compositionally biased region" description="Acidic residues" evidence="1">
    <location>
        <begin position="79"/>
        <end position="88"/>
    </location>
</feature>
<protein>
    <submittedName>
        <fullName evidence="2">Uncharacterized protein</fullName>
    </submittedName>
</protein>
<evidence type="ECO:0000256" key="1">
    <source>
        <dbReference type="SAM" id="MobiDB-lite"/>
    </source>
</evidence>
<comment type="caution">
    <text evidence="2">The sequence shown here is derived from an EMBL/GenBank/DDBJ whole genome shotgun (WGS) entry which is preliminary data.</text>
</comment>
<feature type="compositionally biased region" description="Basic and acidic residues" evidence="1">
    <location>
        <begin position="55"/>
        <end position="77"/>
    </location>
</feature>
<name>A0ABU4V774_9PSEU</name>
<sequence length="141" mass="15281">MKAISTGAVDTSNAPEQSVAPEIGGKRVAEALNTERAGIGGGEARVETPQPVPESAERPALEETDGDRMEREERPLPETDAEPDEPEERPERQERHERRADEQKPAPPKQDDEFDRHVDNAAVAISAAYGIDANLPGGHIT</sequence>
<gene>
    <name evidence="2" type="ORF">SK854_36400</name>
</gene>
<proteinExistence type="predicted"/>
<evidence type="ECO:0000313" key="3">
    <source>
        <dbReference type="Proteomes" id="UP001285352"/>
    </source>
</evidence>
<feature type="compositionally biased region" description="Basic and acidic residues" evidence="1">
    <location>
        <begin position="89"/>
        <end position="119"/>
    </location>
</feature>